<protein>
    <recommendedName>
        <fullName evidence="10">Citrate exporter 1</fullName>
    </recommendedName>
</protein>
<dbReference type="InterPro" id="IPR036969">
    <property type="entry name" value="Citrate_synthase_sf"/>
</dbReference>
<evidence type="ECO:0000313" key="13">
    <source>
        <dbReference type="EMBL" id="KAJ6038493.1"/>
    </source>
</evidence>
<comment type="caution">
    <text evidence="13">The sequence shown here is derived from an EMBL/GenBank/DDBJ whole genome shotgun (WGS) entry which is preliminary data.</text>
</comment>
<evidence type="ECO:0000256" key="3">
    <source>
        <dbReference type="ARBA" id="ARBA00022448"/>
    </source>
</evidence>
<feature type="transmembrane region" description="Helical" evidence="11">
    <location>
        <begin position="818"/>
        <end position="843"/>
    </location>
</feature>
<feature type="transmembrane region" description="Helical" evidence="11">
    <location>
        <begin position="788"/>
        <end position="806"/>
    </location>
</feature>
<feature type="transmembrane region" description="Helical" evidence="11">
    <location>
        <begin position="500"/>
        <end position="519"/>
    </location>
</feature>
<dbReference type="CDD" id="cd00866">
    <property type="entry name" value="PEBP_euk"/>
    <property type="match status" value="1"/>
</dbReference>
<dbReference type="FunFam" id="1.20.1250.20:FF:000172">
    <property type="entry name" value="MFS multidrug resistance transporter"/>
    <property type="match status" value="1"/>
</dbReference>
<dbReference type="GO" id="GO:0140115">
    <property type="term" value="P:export across plasma membrane"/>
    <property type="evidence" value="ECO:0007669"/>
    <property type="project" value="UniProtKB-ARBA"/>
</dbReference>
<name>A0AAD6N7N3_PENCN</name>
<sequence length="1052" mass="115761">MSTGALFIRDSRTNVNYEIPIHRNAIRATDVRRIQASSVGSDRADQVAHGLRIYDPGLQNTAVTESTISFSDHEQGLLLYRGYTLEQLWEADFEEMFHLLVWETFPTTAQRTELQQKLARHMQDVPNIVYKTILGFPKETSPLPLIMAGLSAYLACITDGIPAFSEASMYQTDIERADQVILKTVAAYGVIFAIVRCHRLGLTPESPSMDLSYYENIFKMARIVNQTTNLVDPGKVSCFRRFGNLNAEHGMALSVFSTLVTASSLTDPISCLISAVAAAHGPLHFGATESAQRTLHETGEPKNVPAFIEEVKAGKKKLFGYGHRTYKGMDPRVGPIRSILKDLTHVDQPLLKIAEAIEKAAEKDEYFLSRGLYPNADFYGNFVFTGIGFEPDIIPAAMLVHRIMGIMAHWREYTVNRAMTNSNTHLAPLHGEEANDTTPLLQTGPTDEPYSVFTPMQKRLIILTAALASSFSPLSANIYYPSLNSLVKDLHVSPSQINLTITSYMLCQGIAPMFTGSLADRGGRRPVYILCFVIYILANISLALQHNFQALLLLRGVQSCGSSGTVALASAVAADIITSAERGLYMGFTSLGNILAPSIGPILGGVLNKYLGWQAIFWFLAIASGAFFVPLLLFFPETCRAIVGNGSITAVGWNSSIYNYTPKSTPAAPPFTLPRRRGQTHSPRSALRLLFHRPTGLIILSNGVVFASYYAVTSSIPVQFEKIYNLDAFHIGLCFIPAGLGSLFSATANGVLVDWNYRRIRSRASPTVHKDQKQDILGFPIEKARLQIGLPMTILASVSIVAYGVLLPVEPALQVSLLLIFAICFCITAAYSVLNTLIVDLYYDRPATVMAANNLVRCSLGAGAAAAVNPLIREIETTVVPEISGKDLHHNKTYLVMFVDLDVVMPGTCIGTVILHWYQSDLSKKSTKHHHSSHLVPDKDHDDFPDIEAPYIAPRAPPNTHHRYVYFLFEQPPAYRFPDCFAHMFPPTPEARAGFDIPMFIQAAKLDPPLAMNYFVGWHKPTSGDPTSAMPSATTTSFRFVNCLTSSISFVA</sequence>
<dbReference type="Gene3D" id="1.10.230.10">
    <property type="entry name" value="Cytochrome P450-Terp, domain 2"/>
    <property type="match status" value="1"/>
</dbReference>
<organism evidence="13 14">
    <name type="scientific">Penicillium canescens</name>
    <dbReference type="NCBI Taxonomy" id="5083"/>
    <lineage>
        <taxon>Eukaryota</taxon>
        <taxon>Fungi</taxon>
        <taxon>Dikarya</taxon>
        <taxon>Ascomycota</taxon>
        <taxon>Pezizomycotina</taxon>
        <taxon>Eurotiomycetes</taxon>
        <taxon>Eurotiomycetidae</taxon>
        <taxon>Eurotiales</taxon>
        <taxon>Aspergillaceae</taxon>
        <taxon>Penicillium</taxon>
    </lineage>
</organism>
<proteinExistence type="inferred from homology"/>
<reference evidence="13" key="2">
    <citation type="submission" date="2023-01" db="EMBL/GenBank/DDBJ databases">
        <authorList>
            <person name="Petersen C."/>
        </authorList>
    </citation>
    <scope>NUCLEOTIDE SEQUENCE</scope>
    <source>
        <strain evidence="13">IBT 15450</strain>
    </source>
</reference>
<dbReference type="InterPro" id="IPR020846">
    <property type="entry name" value="MFS_dom"/>
</dbReference>
<evidence type="ECO:0000256" key="6">
    <source>
        <dbReference type="ARBA" id="ARBA00023136"/>
    </source>
</evidence>
<dbReference type="GO" id="GO:0046912">
    <property type="term" value="F:acyltransferase activity, acyl groups converted into alkyl on transfer"/>
    <property type="evidence" value="ECO:0007669"/>
    <property type="project" value="InterPro"/>
</dbReference>
<dbReference type="InterPro" id="IPR011701">
    <property type="entry name" value="MFS"/>
</dbReference>
<dbReference type="AlphaFoldDB" id="A0AAD6N7N3"/>
<dbReference type="SUPFAM" id="SSF49777">
    <property type="entry name" value="PEBP-like"/>
    <property type="match status" value="1"/>
</dbReference>
<dbReference type="Gene3D" id="1.20.1250.20">
    <property type="entry name" value="MFS general substrate transporter like domains"/>
    <property type="match status" value="1"/>
</dbReference>
<evidence type="ECO:0000256" key="5">
    <source>
        <dbReference type="ARBA" id="ARBA00022989"/>
    </source>
</evidence>
<dbReference type="SUPFAM" id="SSF103473">
    <property type="entry name" value="MFS general substrate transporter"/>
    <property type="match status" value="1"/>
</dbReference>
<gene>
    <name evidence="13" type="ORF">N7460_008264</name>
</gene>
<dbReference type="InterPro" id="IPR036610">
    <property type="entry name" value="PEBP-like_sf"/>
</dbReference>
<evidence type="ECO:0000256" key="1">
    <source>
        <dbReference type="ARBA" id="ARBA00004141"/>
    </source>
</evidence>
<evidence type="ECO:0000256" key="9">
    <source>
        <dbReference type="ARBA" id="ARBA00057034"/>
    </source>
</evidence>
<evidence type="ECO:0000256" key="2">
    <source>
        <dbReference type="ARBA" id="ARBA00008335"/>
    </source>
</evidence>
<evidence type="ECO:0000256" key="4">
    <source>
        <dbReference type="ARBA" id="ARBA00022692"/>
    </source>
</evidence>
<dbReference type="InterPro" id="IPR036259">
    <property type="entry name" value="MFS_trans_sf"/>
</dbReference>
<comment type="similarity">
    <text evidence="2">Belongs to the major facilitator superfamily.</text>
</comment>
<evidence type="ECO:0000256" key="7">
    <source>
        <dbReference type="ARBA" id="ARBA00023180"/>
    </source>
</evidence>
<dbReference type="Gene3D" id="1.10.580.10">
    <property type="entry name" value="Citrate Synthase, domain 1"/>
    <property type="match status" value="1"/>
</dbReference>
<keyword evidence="4 11" id="KW-0812">Transmembrane</keyword>
<feature type="transmembrane region" description="Helical" evidence="11">
    <location>
        <begin position="460"/>
        <end position="480"/>
    </location>
</feature>
<dbReference type="InterPro" id="IPR035810">
    <property type="entry name" value="PEBP_euk"/>
</dbReference>
<dbReference type="Proteomes" id="UP001219568">
    <property type="component" value="Unassembled WGS sequence"/>
</dbReference>
<dbReference type="InterPro" id="IPR016143">
    <property type="entry name" value="Citrate_synth-like_sm_a-sub"/>
</dbReference>
<dbReference type="SUPFAM" id="SSF48256">
    <property type="entry name" value="Citrate synthase"/>
    <property type="match status" value="1"/>
</dbReference>
<keyword evidence="14" id="KW-1185">Reference proteome</keyword>
<dbReference type="PANTHER" id="PTHR23502">
    <property type="entry name" value="MAJOR FACILITATOR SUPERFAMILY"/>
    <property type="match status" value="1"/>
</dbReference>
<feature type="transmembrane region" description="Helical" evidence="11">
    <location>
        <begin position="615"/>
        <end position="635"/>
    </location>
</feature>
<evidence type="ECO:0000256" key="10">
    <source>
        <dbReference type="ARBA" id="ARBA00074746"/>
    </source>
</evidence>
<evidence type="ECO:0000256" key="11">
    <source>
        <dbReference type="SAM" id="Phobius"/>
    </source>
</evidence>
<feature type="transmembrane region" description="Helical" evidence="11">
    <location>
        <begin position="556"/>
        <end position="577"/>
    </location>
</feature>
<dbReference type="EMBL" id="JAQJZL010000009">
    <property type="protein sequence ID" value="KAJ6038493.1"/>
    <property type="molecule type" value="Genomic_DNA"/>
</dbReference>
<dbReference type="Pfam" id="PF07690">
    <property type="entry name" value="MFS_1"/>
    <property type="match status" value="1"/>
</dbReference>
<accession>A0AAD6N7N3</accession>
<keyword evidence="7" id="KW-0325">Glycoprotein</keyword>
<comment type="function">
    <text evidence="9">Transmembrane transporter that exports citrate across the cell membrane.</text>
</comment>
<feature type="transmembrane region" description="Helical" evidence="11">
    <location>
        <begin position="697"/>
        <end position="716"/>
    </location>
</feature>
<evidence type="ECO:0000259" key="12">
    <source>
        <dbReference type="PROSITE" id="PS50850"/>
    </source>
</evidence>
<dbReference type="GO" id="GO:0005886">
    <property type="term" value="C:plasma membrane"/>
    <property type="evidence" value="ECO:0007669"/>
    <property type="project" value="TreeGrafter"/>
</dbReference>
<dbReference type="FunFam" id="1.20.1720.10:FF:000009">
    <property type="entry name" value="MFS multidrug transporter"/>
    <property type="match status" value="1"/>
</dbReference>
<dbReference type="InterPro" id="IPR016142">
    <property type="entry name" value="Citrate_synth-like_lrg_a-sub"/>
</dbReference>
<comment type="catalytic activity">
    <reaction evidence="8">
        <text>citrate(in) = citrate(out)</text>
        <dbReference type="Rhea" id="RHEA:33183"/>
        <dbReference type="ChEBI" id="CHEBI:16947"/>
    </reaction>
</comment>
<dbReference type="PROSITE" id="PS50850">
    <property type="entry name" value="MFS"/>
    <property type="match status" value="1"/>
</dbReference>
<keyword evidence="3" id="KW-0813">Transport</keyword>
<evidence type="ECO:0000313" key="14">
    <source>
        <dbReference type="Proteomes" id="UP001219568"/>
    </source>
</evidence>
<dbReference type="GO" id="GO:0015137">
    <property type="term" value="F:citrate transmembrane transporter activity"/>
    <property type="evidence" value="ECO:0007669"/>
    <property type="project" value="UniProtKB-ARBA"/>
</dbReference>
<keyword evidence="6 11" id="KW-0472">Membrane</keyword>
<feature type="domain" description="Major facilitator superfamily (MFS) profile" evidence="12">
    <location>
        <begin position="461"/>
        <end position="924"/>
    </location>
</feature>
<feature type="transmembrane region" description="Helical" evidence="11">
    <location>
        <begin position="728"/>
        <end position="753"/>
    </location>
</feature>
<reference evidence="13" key="1">
    <citation type="journal article" date="2023" name="IMA Fungus">
        <title>Comparative genomic study of the Penicillium genus elucidates a diverse pangenome and 15 lateral gene transfer events.</title>
        <authorList>
            <person name="Petersen C."/>
            <person name="Sorensen T."/>
            <person name="Nielsen M.R."/>
            <person name="Sondergaard T.E."/>
            <person name="Sorensen J.L."/>
            <person name="Fitzpatrick D.A."/>
            <person name="Frisvad J.C."/>
            <person name="Nielsen K.L."/>
        </authorList>
    </citation>
    <scope>NUCLEOTIDE SEQUENCE</scope>
    <source>
        <strain evidence="13">IBT 15450</strain>
    </source>
</reference>
<feature type="transmembrane region" description="Helical" evidence="11">
    <location>
        <begin position="526"/>
        <end position="544"/>
    </location>
</feature>
<evidence type="ECO:0000256" key="8">
    <source>
        <dbReference type="ARBA" id="ARBA00051015"/>
    </source>
</evidence>
<feature type="transmembrane region" description="Helical" evidence="11">
    <location>
        <begin position="584"/>
        <end position="603"/>
    </location>
</feature>
<keyword evidence="5 11" id="KW-1133">Transmembrane helix</keyword>
<dbReference type="PANTHER" id="PTHR23502:SF144">
    <property type="entry name" value="MAJOR FACILITATOR SUPERFAMILY (MFS) PROFILE DOMAIN-CONTAINING PROTEIN"/>
    <property type="match status" value="1"/>
</dbReference>
<comment type="subcellular location">
    <subcellularLocation>
        <location evidence="1">Membrane</location>
        <topology evidence="1">Multi-pass membrane protein</topology>
    </subcellularLocation>
</comment>
<dbReference type="Pfam" id="PF00285">
    <property type="entry name" value="Citrate_synt"/>
    <property type="match status" value="1"/>
</dbReference>
<dbReference type="InterPro" id="IPR002020">
    <property type="entry name" value="Citrate_synthase"/>
</dbReference>